<dbReference type="GO" id="GO:0005886">
    <property type="term" value="C:plasma membrane"/>
    <property type="evidence" value="ECO:0007669"/>
    <property type="project" value="UniProtKB-SubCell"/>
</dbReference>
<feature type="compositionally biased region" description="Basic and acidic residues" evidence="8">
    <location>
        <begin position="1"/>
        <end position="13"/>
    </location>
</feature>
<keyword evidence="7" id="KW-0927">Auxin signaling pathway</keyword>
<keyword evidence="4" id="KW-0813">Transport</keyword>
<organism evidence="9 10">
    <name type="scientific">Actinidia rufa</name>
    <dbReference type="NCBI Taxonomy" id="165716"/>
    <lineage>
        <taxon>Eukaryota</taxon>
        <taxon>Viridiplantae</taxon>
        <taxon>Streptophyta</taxon>
        <taxon>Embryophyta</taxon>
        <taxon>Tracheophyta</taxon>
        <taxon>Spermatophyta</taxon>
        <taxon>Magnoliopsida</taxon>
        <taxon>eudicotyledons</taxon>
        <taxon>Gunneridae</taxon>
        <taxon>Pentapetalae</taxon>
        <taxon>asterids</taxon>
        <taxon>Ericales</taxon>
        <taxon>Actinidiaceae</taxon>
        <taxon>Actinidia</taxon>
    </lineage>
</organism>
<keyword evidence="6" id="KW-0472">Membrane</keyword>
<evidence type="ECO:0000256" key="4">
    <source>
        <dbReference type="ARBA" id="ARBA00022448"/>
    </source>
</evidence>
<evidence type="ECO:0000256" key="1">
    <source>
        <dbReference type="ARBA" id="ARBA00002281"/>
    </source>
</evidence>
<feature type="region of interest" description="Disordered" evidence="8">
    <location>
        <begin position="95"/>
        <end position="140"/>
    </location>
</feature>
<dbReference type="InterPro" id="IPR039621">
    <property type="entry name" value="BG1-like"/>
</dbReference>
<dbReference type="GO" id="GO:0009734">
    <property type="term" value="P:auxin-activated signaling pathway"/>
    <property type="evidence" value="ECO:0007669"/>
    <property type="project" value="UniProtKB-KW"/>
</dbReference>
<protein>
    <recommendedName>
        <fullName evidence="11">Protein BIG GRAIN 1-like B</fullName>
    </recommendedName>
</protein>
<dbReference type="PANTHER" id="PTHR33541">
    <property type="entry name" value="PROTEIN BIG GRAIN 1-LIKE A-RELATED"/>
    <property type="match status" value="1"/>
</dbReference>
<evidence type="ECO:0000256" key="6">
    <source>
        <dbReference type="ARBA" id="ARBA00023136"/>
    </source>
</evidence>
<evidence type="ECO:0000256" key="2">
    <source>
        <dbReference type="ARBA" id="ARBA00004236"/>
    </source>
</evidence>
<evidence type="ECO:0000256" key="7">
    <source>
        <dbReference type="ARBA" id="ARBA00023294"/>
    </source>
</evidence>
<keyword evidence="10" id="KW-1185">Reference proteome</keyword>
<name>A0A7J0DXY8_9ERIC</name>
<feature type="region of interest" description="Disordered" evidence="8">
    <location>
        <begin position="1"/>
        <end position="30"/>
    </location>
</feature>
<dbReference type="Proteomes" id="UP000585474">
    <property type="component" value="Unassembled WGS sequence"/>
</dbReference>
<dbReference type="PANTHER" id="PTHR33541:SF31">
    <property type="entry name" value="PROTEIN BIG GRAIN 1-LIKE A"/>
    <property type="match status" value="1"/>
</dbReference>
<accession>A0A7J0DXY8</accession>
<gene>
    <name evidence="9" type="ORF">Acr_00g0085220</name>
</gene>
<comment type="similarity">
    <text evidence="3">Belongs to the BIG GRAIN 1 (BG1) plant protein family.</text>
</comment>
<evidence type="ECO:0000313" key="10">
    <source>
        <dbReference type="Proteomes" id="UP000585474"/>
    </source>
</evidence>
<proteinExistence type="inferred from homology"/>
<feature type="compositionally biased region" description="Basic and acidic residues" evidence="8">
    <location>
        <begin position="126"/>
        <end position="140"/>
    </location>
</feature>
<keyword evidence="5" id="KW-1003">Cell membrane</keyword>
<comment type="caution">
    <text evidence="9">The sequence shown here is derived from an EMBL/GenBank/DDBJ whole genome shotgun (WGS) entry which is preliminary data.</text>
</comment>
<comment type="subcellular location">
    <subcellularLocation>
        <location evidence="2">Cell membrane</location>
    </subcellularLocation>
</comment>
<evidence type="ECO:0000256" key="8">
    <source>
        <dbReference type="SAM" id="MobiDB-lite"/>
    </source>
</evidence>
<sequence>MNGWERSHREQIHQHRHQPQQRRKTPSFSSSLLDAIYRSIDESKCEEADDSVLYRESTATRTKKQRNPNEETLRQAIMIEKLRSNEIQSYRLYNSNSSSSDSSCGGVFSSSETESGSKSTSFEVKVQSESDQMPKREGRLTRTKSKALKIYGDLKKAKQPISPGRRITNFLNSLFNSKNGKREPDLNSMRKSRSVKDTPMTCSLSSSFSRSCLSKPISSRAKLNSNNGGSKRCVRFLPVSVIVDEDSRPCGHKRVYEADPSLMPTPIVRKIAEKTINNQIKNMNAFELRDLDDNDEDEDDDDGVSCASSDLFELENIGEIGVGAYGEELPVYGTTSLKTHHAIHAISNGLIL</sequence>
<feature type="compositionally biased region" description="Basic residues" evidence="8">
    <location>
        <begin position="14"/>
        <end position="25"/>
    </location>
</feature>
<feature type="region of interest" description="Disordered" evidence="8">
    <location>
        <begin position="178"/>
        <end position="202"/>
    </location>
</feature>
<feature type="compositionally biased region" description="Low complexity" evidence="8">
    <location>
        <begin position="95"/>
        <end position="123"/>
    </location>
</feature>
<dbReference type="EMBL" id="BJWL01000418">
    <property type="protein sequence ID" value="GFS43454.1"/>
    <property type="molecule type" value="Genomic_DNA"/>
</dbReference>
<evidence type="ECO:0000256" key="5">
    <source>
        <dbReference type="ARBA" id="ARBA00022475"/>
    </source>
</evidence>
<comment type="function">
    <text evidence="1">Involved in auxin transport. Regulator of the auxin signaling pathway.</text>
</comment>
<dbReference type="OrthoDB" id="680041at2759"/>
<dbReference type="AlphaFoldDB" id="A0A7J0DXY8"/>
<reference evidence="10" key="1">
    <citation type="submission" date="2019-07" db="EMBL/GenBank/DDBJ databases">
        <title>De Novo Assembly of kiwifruit Actinidia rufa.</title>
        <authorList>
            <person name="Sugita-Konishi S."/>
            <person name="Sato K."/>
            <person name="Mori E."/>
            <person name="Abe Y."/>
            <person name="Kisaki G."/>
            <person name="Hamano K."/>
            <person name="Suezawa K."/>
            <person name="Otani M."/>
            <person name="Fukuda T."/>
            <person name="Manabe T."/>
            <person name="Gomi K."/>
            <person name="Tabuchi M."/>
            <person name="Akimitsu K."/>
            <person name="Kataoka I."/>
        </authorList>
    </citation>
    <scope>NUCLEOTIDE SEQUENCE [LARGE SCALE GENOMIC DNA]</scope>
    <source>
        <strain evidence="10">cv. Fuchu</strain>
    </source>
</reference>
<evidence type="ECO:0000313" key="9">
    <source>
        <dbReference type="EMBL" id="GFS43454.1"/>
    </source>
</evidence>
<evidence type="ECO:0008006" key="11">
    <source>
        <dbReference type="Google" id="ProtNLM"/>
    </source>
</evidence>
<evidence type="ECO:0000256" key="3">
    <source>
        <dbReference type="ARBA" id="ARBA00010067"/>
    </source>
</evidence>